<dbReference type="GO" id="GO:0050660">
    <property type="term" value="F:flavin adenine dinucleotide binding"/>
    <property type="evidence" value="ECO:0007669"/>
    <property type="project" value="InterPro"/>
</dbReference>
<dbReference type="SUPFAM" id="SSF48340">
    <property type="entry name" value="Interferon-induced guanylate-binding protein 1 (GBP1), C-terminal domain"/>
    <property type="match status" value="1"/>
</dbReference>
<organism evidence="1 2">
    <name type="scientific">Folsomia candida</name>
    <name type="common">Springtail</name>
    <dbReference type="NCBI Taxonomy" id="158441"/>
    <lineage>
        <taxon>Eukaryota</taxon>
        <taxon>Metazoa</taxon>
        <taxon>Ecdysozoa</taxon>
        <taxon>Arthropoda</taxon>
        <taxon>Hexapoda</taxon>
        <taxon>Collembola</taxon>
        <taxon>Entomobryomorpha</taxon>
        <taxon>Isotomoidea</taxon>
        <taxon>Isotomidae</taxon>
        <taxon>Proisotominae</taxon>
        <taxon>Folsomia</taxon>
    </lineage>
</organism>
<dbReference type="Proteomes" id="UP000198287">
    <property type="component" value="Unassembled WGS sequence"/>
</dbReference>
<dbReference type="AlphaFoldDB" id="A0A226DLH2"/>
<reference evidence="1 2" key="1">
    <citation type="submission" date="2015-12" db="EMBL/GenBank/DDBJ databases">
        <title>The genome of Folsomia candida.</title>
        <authorList>
            <person name="Faddeeva A."/>
            <person name="Derks M.F."/>
            <person name="Anvar Y."/>
            <person name="Smit S."/>
            <person name="Van Straalen N."/>
            <person name="Roelofs D."/>
        </authorList>
    </citation>
    <scope>NUCLEOTIDE SEQUENCE [LARGE SCALE GENOMIC DNA]</scope>
    <source>
        <strain evidence="1 2">VU population</strain>
        <tissue evidence="1">Whole body</tissue>
    </source>
</reference>
<dbReference type="OrthoDB" id="7788754at2759"/>
<gene>
    <name evidence="1" type="ORF">Fcan01_19310</name>
</gene>
<dbReference type="InterPro" id="IPR036543">
    <property type="entry name" value="Guanylate-bd_C_sf"/>
</dbReference>
<proteinExistence type="predicted"/>
<dbReference type="EMBL" id="LNIX01000016">
    <property type="protein sequence ID" value="OXA46083.1"/>
    <property type="molecule type" value="Genomic_DNA"/>
</dbReference>
<comment type="caution">
    <text evidence="1">The sequence shown here is derived from an EMBL/GenBank/DDBJ whole genome shotgun (WGS) entry which is preliminary data.</text>
</comment>
<dbReference type="GO" id="GO:0003924">
    <property type="term" value="F:GTPase activity"/>
    <property type="evidence" value="ECO:0007669"/>
    <property type="project" value="InterPro"/>
</dbReference>
<dbReference type="InterPro" id="IPR036318">
    <property type="entry name" value="FAD-bd_PCMH-like_sf"/>
</dbReference>
<dbReference type="SUPFAM" id="SSF56176">
    <property type="entry name" value="FAD-binding/transporter-associated domain-like"/>
    <property type="match status" value="1"/>
</dbReference>
<evidence type="ECO:0000313" key="1">
    <source>
        <dbReference type="EMBL" id="OXA46083.1"/>
    </source>
</evidence>
<dbReference type="Gene3D" id="3.30.43.10">
    <property type="entry name" value="Uridine Diphospho-n-acetylenolpyruvylglucosamine Reductase, domain 2"/>
    <property type="match status" value="1"/>
</dbReference>
<protein>
    <submittedName>
        <fullName evidence="1">Atlastin</fullName>
    </submittedName>
</protein>
<dbReference type="Gene3D" id="1.20.58.420">
    <property type="entry name" value="AHSP"/>
    <property type="match status" value="2"/>
</dbReference>
<name>A0A226DLH2_FOLCA</name>
<dbReference type="InterPro" id="IPR016167">
    <property type="entry name" value="FAD-bd_PCMH_sub1"/>
</dbReference>
<dbReference type="GO" id="GO:0005525">
    <property type="term" value="F:GTP binding"/>
    <property type="evidence" value="ECO:0007669"/>
    <property type="project" value="InterPro"/>
</dbReference>
<evidence type="ECO:0000313" key="2">
    <source>
        <dbReference type="Proteomes" id="UP000198287"/>
    </source>
</evidence>
<sequence length="226" mass="25278">MVQDLLHYFKRYTAIYHGNEIPEPKSIFIATAEANNMSATADAKSLYFALMDKVCGGSFPPMKGWKRGGDEFSAKLKDSLSMEIEDLFVHFRAQNDSKDFFKCLRAPATTPAVTAFLYVVSELVLRLSGMCAIANKINYVVGPGLVVLPRYFSYNGKSPHCKPSSPFIFPTTVLEVQKLIINAALFRHTVKPLGSRDSTTDIICTDGIPLDMRNFKEMKLNWDMTA</sequence>
<accession>A0A226DLH2</accession>
<keyword evidence="2" id="KW-1185">Reference proteome</keyword>